<keyword evidence="3 7" id="KW-1133">Transmembrane helix</keyword>
<evidence type="ECO:0000256" key="3">
    <source>
        <dbReference type="ARBA" id="ARBA00022989"/>
    </source>
</evidence>
<feature type="transmembrane region" description="Helical" evidence="7">
    <location>
        <begin position="20"/>
        <end position="38"/>
    </location>
</feature>
<dbReference type="Pfam" id="PF20684">
    <property type="entry name" value="Fung_rhodopsin"/>
    <property type="match status" value="1"/>
</dbReference>
<organism evidence="9 10">
    <name type="scientific">Hymenoscyphus fraxineus</name>
    <dbReference type="NCBI Taxonomy" id="746836"/>
    <lineage>
        <taxon>Eukaryota</taxon>
        <taxon>Fungi</taxon>
        <taxon>Dikarya</taxon>
        <taxon>Ascomycota</taxon>
        <taxon>Pezizomycotina</taxon>
        <taxon>Leotiomycetes</taxon>
        <taxon>Helotiales</taxon>
        <taxon>Helotiaceae</taxon>
        <taxon>Hymenoscyphus</taxon>
    </lineage>
</organism>
<reference evidence="9" key="1">
    <citation type="submission" date="2021-07" db="EMBL/GenBank/DDBJ databases">
        <authorList>
            <person name="Durling M."/>
        </authorList>
    </citation>
    <scope>NUCLEOTIDE SEQUENCE</scope>
</reference>
<dbReference type="PANTHER" id="PTHR33048:SF146">
    <property type="entry name" value="INTEGRAL MEMBRANE PROTEIN"/>
    <property type="match status" value="1"/>
</dbReference>
<dbReference type="PANTHER" id="PTHR33048">
    <property type="entry name" value="PTH11-LIKE INTEGRAL MEMBRANE PROTEIN (AFU_ORTHOLOGUE AFUA_5G11245)"/>
    <property type="match status" value="1"/>
</dbReference>
<feature type="transmembrane region" description="Helical" evidence="7">
    <location>
        <begin position="251"/>
        <end position="273"/>
    </location>
</feature>
<evidence type="ECO:0000256" key="2">
    <source>
        <dbReference type="ARBA" id="ARBA00022692"/>
    </source>
</evidence>
<dbReference type="OrthoDB" id="5429740at2759"/>
<keyword evidence="4 7" id="KW-0472">Membrane</keyword>
<feature type="transmembrane region" description="Helical" evidence="7">
    <location>
        <begin position="93"/>
        <end position="117"/>
    </location>
</feature>
<evidence type="ECO:0000256" key="7">
    <source>
        <dbReference type="SAM" id="Phobius"/>
    </source>
</evidence>
<dbReference type="InterPro" id="IPR049326">
    <property type="entry name" value="Rhodopsin_dom_fungi"/>
</dbReference>
<evidence type="ECO:0000256" key="1">
    <source>
        <dbReference type="ARBA" id="ARBA00004141"/>
    </source>
</evidence>
<keyword evidence="2 7" id="KW-0812">Transmembrane</keyword>
<feature type="transmembrane region" description="Helical" evidence="7">
    <location>
        <begin position="129"/>
        <end position="150"/>
    </location>
</feature>
<evidence type="ECO:0000313" key="10">
    <source>
        <dbReference type="Proteomes" id="UP000696280"/>
    </source>
</evidence>
<gene>
    <name evidence="9" type="ORF">HYFRA_00001841</name>
</gene>
<dbReference type="Proteomes" id="UP000696280">
    <property type="component" value="Unassembled WGS sequence"/>
</dbReference>
<name>A0A9N9KMK3_9HELO</name>
<dbReference type="InterPro" id="IPR052337">
    <property type="entry name" value="SAT4-like"/>
</dbReference>
<accession>A0A9N9KMK3</accession>
<feature type="compositionally biased region" description="Low complexity" evidence="6">
    <location>
        <begin position="281"/>
        <end position="292"/>
    </location>
</feature>
<evidence type="ECO:0000313" key="9">
    <source>
        <dbReference type="EMBL" id="CAG8948720.1"/>
    </source>
</evidence>
<protein>
    <recommendedName>
        <fullName evidence="8">Rhodopsin domain-containing protein</fullName>
    </recommendedName>
</protein>
<dbReference type="GO" id="GO:0016020">
    <property type="term" value="C:membrane"/>
    <property type="evidence" value="ECO:0007669"/>
    <property type="project" value="UniProtKB-SubCell"/>
</dbReference>
<evidence type="ECO:0000256" key="5">
    <source>
        <dbReference type="ARBA" id="ARBA00038359"/>
    </source>
</evidence>
<sequence length="371" mass="41626">MDIDNQTLLSESRGPQVLGVVWSFSLVAIIVVGIRFYTKGRILRRLTIDDYTILLALVFGIINSGFLTVSVHWGLGKHMRTLTPKQASQTIKWMYLCEVFCIMCPGFARISFGLLILSILPPTAWRRRFIWTVIITQFVVDIGTIIISYAQCRPVNRYWNPEVRGTCWEPVVQQYTGFFQGSVCSLTDLLLSVFPASLFWSLSMPRKTKISLSILMGLGIFAMIASIIKTVEYRNITAEADLTYEMANLSTWWAIEGFVVLIGASIPTLRPLLNRNDHKSLSSGPSKFLSSSRFRKSPSPDKKPTNDQILGSMDTLTKLGSFGDGECIGTEYVSQNETSKIVIPGAILKETVTEVTHEKGRIENTKNKFEN</sequence>
<comment type="similarity">
    <text evidence="5">Belongs to the SAT4 family.</text>
</comment>
<evidence type="ECO:0000256" key="6">
    <source>
        <dbReference type="SAM" id="MobiDB-lite"/>
    </source>
</evidence>
<dbReference type="EMBL" id="CAJVRL010000001">
    <property type="protein sequence ID" value="CAG8948720.1"/>
    <property type="molecule type" value="Genomic_DNA"/>
</dbReference>
<comment type="caution">
    <text evidence="9">The sequence shown here is derived from an EMBL/GenBank/DDBJ whole genome shotgun (WGS) entry which is preliminary data.</text>
</comment>
<proteinExistence type="inferred from homology"/>
<feature type="transmembrane region" description="Helical" evidence="7">
    <location>
        <begin position="212"/>
        <end position="231"/>
    </location>
</feature>
<comment type="subcellular location">
    <subcellularLocation>
        <location evidence="1">Membrane</location>
        <topology evidence="1">Multi-pass membrane protein</topology>
    </subcellularLocation>
</comment>
<feature type="domain" description="Rhodopsin" evidence="8">
    <location>
        <begin position="34"/>
        <end position="275"/>
    </location>
</feature>
<keyword evidence="10" id="KW-1185">Reference proteome</keyword>
<feature type="region of interest" description="Disordered" evidence="6">
    <location>
        <begin position="278"/>
        <end position="310"/>
    </location>
</feature>
<dbReference type="AlphaFoldDB" id="A0A9N9KMK3"/>
<evidence type="ECO:0000256" key="4">
    <source>
        <dbReference type="ARBA" id="ARBA00023136"/>
    </source>
</evidence>
<feature type="transmembrane region" description="Helical" evidence="7">
    <location>
        <begin position="178"/>
        <end position="200"/>
    </location>
</feature>
<evidence type="ECO:0000259" key="8">
    <source>
        <dbReference type="Pfam" id="PF20684"/>
    </source>
</evidence>
<feature type="transmembrane region" description="Helical" evidence="7">
    <location>
        <begin position="50"/>
        <end position="73"/>
    </location>
</feature>